<feature type="domain" description="Fumarase C C-terminal" evidence="3">
    <location>
        <begin position="407"/>
        <end position="441"/>
    </location>
</feature>
<proteinExistence type="predicted"/>
<protein>
    <submittedName>
        <fullName evidence="4">Aspartate ammonia-lyase</fullName>
        <ecNumber evidence="4">4.3.1.1</ecNumber>
    </submittedName>
</protein>
<name>A0A0P6XI63_9CHLR</name>
<feature type="domain" description="Fumarate lyase N-terminal" evidence="2">
    <location>
        <begin position="13"/>
        <end position="341"/>
    </location>
</feature>
<dbReference type="PROSITE" id="PS00163">
    <property type="entry name" value="FUMARATE_LYASES"/>
    <property type="match status" value="1"/>
</dbReference>
<dbReference type="PRINTS" id="PR00145">
    <property type="entry name" value="ARGSUCLYASE"/>
</dbReference>
<accession>A0A0P6XI63</accession>
<dbReference type="Proteomes" id="UP000050544">
    <property type="component" value="Unassembled WGS sequence"/>
</dbReference>
<dbReference type="STRING" id="869279.SE15_08620"/>
<dbReference type="InterPro" id="IPR008948">
    <property type="entry name" value="L-Aspartase-like"/>
</dbReference>
<reference evidence="4 5" key="1">
    <citation type="submission" date="2015-07" db="EMBL/GenBank/DDBJ databases">
        <title>Whole genome sequence of Thermanaerothrix daxensis DSM 23592.</title>
        <authorList>
            <person name="Hemp J."/>
            <person name="Ward L.M."/>
            <person name="Pace L.A."/>
            <person name="Fischer W.W."/>
        </authorList>
    </citation>
    <scope>NUCLEOTIDE SEQUENCE [LARGE SCALE GENOMIC DNA]</scope>
    <source>
        <strain evidence="4 5">GNS-1</strain>
    </source>
</reference>
<dbReference type="RefSeq" id="WP_054521700.1">
    <property type="nucleotide sequence ID" value="NZ_LGKO01000004.1"/>
</dbReference>
<dbReference type="GO" id="GO:0006531">
    <property type="term" value="P:aspartate metabolic process"/>
    <property type="evidence" value="ECO:0007669"/>
    <property type="project" value="TreeGrafter"/>
</dbReference>
<comment type="caution">
    <text evidence="4">The sequence shown here is derived from an EMBL/GenBank/DDBJ whole genome shotgun (WGS) entry which is preliminary data.</text>
</comment>
<dbReference type="AlphaFoldDB" id="A0A0P6XI63"/>
<dbReference type="InterPro" id="IPR024083">
    <property type="entry name" value="Fumarase/histidase_N"/>
</dbReference>
<evidence type="ECO:0000313" key="4">
    <source>
        <dbReference type="EMBL" id="KPL83281.1"/>
    </source>
</evidence>
<sequence>MEETYRIERDSLGEVHVPAKALYGAQTQRAVENFPISGRKPYRAFIWSMGLIKRAAAEVNSALGLLDPTRAQAIVQAATEVMEGRWDDQFVVDPFQAGAGTSHNMNTNEVIANRATLILGGNLGEYRVHPNDHVNMSQSTNDTIPTAIRLGCLWRLDELLQTVDELTHALHEKAVAFDNIVKSGRTHLQDAVPVRLGQEFGAYARAVARDRERIERAAEGLRRLGIGGTATGTGLNAHPEYHPRMVARLSEISGLRLYTSDDLFESMQSMADMADFSASMRTLALTLTRIANDIRLLSSGPTTGLDEIRLPPVQPGSSIMPGKVNPVLAEMLNMAMYHIIGLDTAVALASQAGQLELNVMMPIIAHDLFEMMHVMIGAVRAFTRKCVVGIQANREKAEGWLARNPILVTALNPLIGYMAGAALVKEAMSRNLTIQEVALEKAQKGELHHKDTGLPLSEEDIRAVFRDLRRLTEGGLVGSSGGGG</sequence>
<keyword evidence="5" id="KW-1185">Reference proteome</keyword>
<dbReference type="Gene3D" id="1.10.40.30">
    <property type="entry name" value="Fumarase/aspartase (C-terminal domain)"/>
    <property type="match status" value="1"/>
</dbReference>
<evidence type="ECO:0000259" key="2">
    <source>
        <dbReference type="Pfam" id="PF00206"/>
    </source>
</evidence>
<dbReference type="PATRIC" id="fig|869279.4.peg.2455"/>
<dbReference type="InterPro" id="IPR000362">
    <property type="entry name" value="Fumarate_lyase_fam"/>
</dbReference>
<keyword evidence="1 4" id="KW-0456">Lyase</keyword>
<dbReference type="OrthoDB" id="9802809at2"/>
<dbReference type="PANTHER" id="PTHR42696:SF2">
    <property type="entry name" value="ASPARTATE AMMONIA-LYASE"/>
    <property type="match status" value="1"/>
</dbReference>
<organism evidence="4 5">
    <name type="scientific">Thermanaerothrix daxensis</name>
    <dbReference type="NCBI Taxonomy" id="869279"/>
    <lineage>
        <taxon>Bacteria</taxon>
        <taxon>Bacillati</taxon>
        <taxon>Chloroflexota</taxon>
        <taxon>Anaerolineae</taxon>
        <taxon>Anaerolineales</taxon>
        <taxon>Anaerolineaceae</taxon>
        <taxon>Thermanaerothrix</taxon>
    </lineage>
</organism>
<dbReference type="Pfam" id="PF00206">
    <property type="entry name" value="Lyase_1"/>
    <property type="match status" value="1"/>
</dbReference>
<evidence type="ECO:0000256" key="1">
    <source>
        <dbReference type="ARBA" id="ARBA00023239"/>
    </source>
</evidence>
<evidence type="ECO:0000259" key="3">
    <source>
        <dbReference type="Pfam" id="PF10415"/>
    </source>
</evidence>
<dbReference type="PRINTS" id="PR00149">
    <property type="entry name" value="FUMRATELYASE"/>
</dbReference>
<dbReference type="Gene3D" id="1.20.200.10">
    <property type="entry name" value="Fumarase/aspartase (Central domain)"/>
    <property type="match status" value="1"/>
</dbReference>
<dbReference type="InterPro" id="IPR018951">
    <property type="entry name" value="Fumarase_C_C"/>
</dbReference>
<dbReference type="PANTHER" id="PTHR42696">
    <property type="entry name" value="ASPARTATE AMMONIA-LYASE"/>
    <property type="match status" value="1"/>
</dbReference>
<dbReference type="GO" id="GO:0008797">
    <property type="term" value="F:aspartate ammonia-lyase activity"/>
    <property type="evidence" value="ECO:0007669"/>
    <property type="project" value="UniProtKB-EC"/>
</dbReference>
<dbReference type="SUPFAM" id="SSF48557">
    <property type="entry name" value="L-aspartase-like"/>
    <property type="match status" value="1"/>
</dbReference>
<dbReference type="GO" id="GO:0006099">
    <property type="term" value="P:tricarboxylic acid cycle"/>
    <property type="evidence" value="ECO:0007669"/>
    <property type="project" value="InterPro"/>
</dbReference>
<dbReference type="InterPro" id="IPR051546">
    <property type="entry name" value="Aspartate_Ammonia-Lyase"/>
</dbReference>
<dbReference type="NCBIfam" id="NF008909">
    <property type="entry name" value="PRK12273.1"/>
    <property type="match status" value="1"/>
</dbReference>
<dbReference type="InterPro" id="IPR020557">
    <property type="entry name" value="Fumarate_lyase_CS"/>
</dbReference>
<dbReference type="FunFam" id="1.10.275.10:FF:000001">
    <property type="entry name" value="Fumarate hydratase, mitochondrial"/>
    <property type="match status" value="1"/>
</dbReference>
<gene>
    <name evidence="4" type="primary">aspA</name>
    <name evidence="4" type="ORF">SE15_08620</name>
</gene>
<dbReference type="InterPro" id="IPR022761">
    <property type="entry name" value="Fumarate_lyase_N"/>
</dbReference>
<evidence type="ECO:0000313" key="5">
    <source>
        <dbReference type="Proteomes" id="UP000050544"/>
    </source>
</evidence>
<dbReference type="GO" id="GO:0005829">
    <property type="term" value="C:cytosol"/>
    <property type="evidence" value="ECO:0007669"/>
    <property type="project" value="TreeGrafter"/>
</dbReference>
<dbReference type="FunFam" id="1.20.200.10:FF:000001">
    <property type="entry name" value="Fumarate hydratase, mitochondrial"/>
    <property type="match status" value="1"/>
</dbReference>
<dbReference type="EMBL" id="LGKO01000004">
    <property type="protein sequence ID" value="KPL83281.1"/>
    <property type="molecule type" value="Genomic_DNA"/>
</dbReference>
<dbReference type="Pfam" id="PF10415">
    <property type="entry name" value="FumaraseC_C"/>
    <property type="match status" value="1"/>
</dbReference>
<dbReference type="Gene3D" id="1.10.275.10">
    <property type="entry name" value="Fumarase/aspartase (N-terminal domain)"/>
    <property type="match status" value="1"/>
</dbReference>
<dbReference type="EC" id="4.3.1.1" evidence="4"/>